<protein>
    <recommendedName>
        <fullName evidence="1">F-box domain-containing protein</fullName>
    </recommendedName>
</protein>
<name>A0ABQ1BA91_9EURO</name>
<dbReference type="InterPro" id="IPR001810">
    <property type="entry name" value="F-box_dom"/>
</dbReference>
<gene>
    <name evidence="2" type="ORF">IFM53868_08984</name>
</gene>
<dbReference type="Proteomes" id="UP000465266">
    <property type="component" value="Unassembled WGS sequence"/>
</dbReference>
<reference evidence="2 3" key="1">
    <citation type="submission" date="2020-01" db="EMBL/GenBank/DDBJ databases">
        <title>Draft genome sequence of Aspergillus udagawae IFM 53868.</title>
        <authorList>
            <person name="Takahashi H."/>
            <person name="Yaguchi T."/>
        </authorList>
    </citation>
    <scope>NUCLEOTIDE SEQUENCE [LARGE SCALE GENOMIC DNA]</scope>
    <source>
        <strain evidence="2 3">IFM 53868</strain>
    </source>
</reference>
<sequence>MHVTRYEATARHNVGKVGTTQHQSLWIALTWSTMASLAELTLLDLPSEILLLIFHETATIQDACALARTCSQLHGLFSPINIKINILRSAANIPKRPKCDSREGLPVLRIPPLSWAFRSSRNPKCGLMLEMDYGPLSEEVWASTMWDLGIIQRRQSESCMFNEALHDFLSQFQELQRLSGYFEHATENILASAARLQLEILHRSEPSFVPVDLSSETTVIALALHLLLVVRDFSFMGDSTFRCTEEEIFAEGSLVTLIGGYEISTLVPSVRIYKKNEQEWTDICLAETSQKPSNSLDASPSVMMEYIIQLSFRLLDAHDPRHWPTVLFVVLILYLCLLDMLPGNPWMSALEDASEPLLPFLKDLVRYYYISTDGGVLMSDSWAEEDFAARVGHHKETIKYARMLNELWLETDRGDWASRDINQGIDGFPDKLNYFAFGCVT</sequence>
<proteinExistence type="predicted"/>
<organism evidence="2 3">
    <name type="scientific">Aspergillus udagawae</name>
    <dbReference type="NCBI Taxonomy" id="91492"/>
    <lineage>
        <taxon>Eukaryota</taxon>
        <taxon>Fungi</taxon>
        <taxon>Dikarya</taxon>
        <taxon>Ascomycota</taxon>
        <taxon>Pezizomycotina</taxon>
        <taxon>Eurotiomycetes</taxon>
        <taxon>Eurotiomycetidae</taxon>
        <taxon>Eurotiales</taxon>
        <taxon>Aspergillaceae</taxon>
        <taxon>Aspergillus</taxon>
        <taxon>Aspergillus subgen. Fumigati</taxon>
    </lineage>
</organism>
<accession>A0ABQ1BA91</accession>
<dbReference type="EMBL" id="BLKG01000146">
    <property type="protein sequence ID" value="GFF97260.1"/>
    <property type="molecule type" value="Genomic_DNA"/>
</dbReference>
<dbReference type="Pfam" id="PF12937">
    <property type="entry name" value="F-box-like"/>
    <property type="match status" value="1"/>
</dbReference>
<evidence type="ECO:0000313" key="3">
    <source>
        <dbReference type="Proteomes" id="UP000465266"/>
    </source>
</evidence>
<evidence type="ECO:0000313" key="2">
    <source>
        <dbReference type="EMBL" id="GFF97260.1"/>
    </source>
</evidence>
<comment type="caution">
    <text evidence="2">The sequence shown here is derived from an EMBL/GenBank/DDBJ whole genome shotgun (WGS) entry which is preliminary data.</text>
</comment>
<feature type="domain" description="F-box" evidence="1">
    <location>
        <begin position="43"/>
        <end position="76"/>
    </location>
</feature>
<evidence type="ECO:0000259" key="1">
    <source>
        <dbReference type="Pfam" id="PF12937"/>
    </source>
</evidence>
<keyword evidence="3" id="KW-1185">Reference proteome</keyword>